<dbReference type="Gene3D" id="1.10.287.70">
    <property type="match status" value="1"/>
</dbReference>
<dbReference type="InterPro" id="IPR050818">
    <property type="entry name" value="KCNH_animal-type"/>
</dbReference>
<dbReference type="AlphaFoldDB" id="A0AAD5LFR2"/>
<sequence>MKTSAADAVSGSAARRRSSGFPTEDDLMPVLTYRSRLSSVEMPPPSNPDGDRLHRMEQRMDELHVQVEATQKMIRDLAELVQQQQRTTAARSNLRSLSNKVLRNQHLISTDGQVAASGADARDENEALPNNSPDDSKEATDQFAVQASEPKRKASTADAGAARRRSASNPVSLVQEKRQSTSITHALRHATSVIGLSFKKLSIEKAVTPQQESTSAVVPAAIPAAPSHDANGLLMTRRFSMSSLDYSRSRDSRVSRLMRWSRNLFRRRVEPSVSPEEIQLARGNARPSHPLTIRHDSMGYHVWATGVLLLILVDVVLTPLDLGFDFSAVWFPHFNTFVTVVFAADFVVNMFSSYLTERGEVVSGPNRTIPHYLLSIWAVSDFLSWFPFDLFVSRRGGRFLGIAKVIRLAKVSQLARRMQSAKKAGFFRLIRLFGTVFIISHCLACYWNAVAREWRHNEDGYLELTLGHKYAHCWMVVIGCLNASPPAMYTTVEKLSVAMFMLTGNLVQATVFGSVAVLISSFDEEEVAYNRKLITTFERCKFLGISPELAWRIQGYYENLFRETRSVSPDADAFINELSPALICEVKFQLYRDMITQIPFLSASNINPVVIEMLILHLRTVIYMQDDVLIRKGEFGDWMGFIGSKGSVGVLDPSSENRKIIRILRKGDYFGEMALLHRAKRSTTAIALSWVQIHVLCRSDLDDVKEHVNLF</sequence>
<dbReference type="Pfam" id="PF00027">
    <property type="entry name" value="cNMP_binding"/>
    <property type="match status" value="1"/>
</dbReference>
<gene>
    <name evidence="4" type="ORF">P43SY_000979</name>
</gene>
<dbReference type="SUPFAM" id="SSF51206">
    <property type="entry name" value="cAMP-binding domain-like"/>
    <property type="match status" value="1"/>
</dbReference>
<evidence type="ECO:0000313" key="4">
    <source>
        <dbReference type="EMBL" id="KAJ0396920.1"/>
    </source>
</evidence>
<dbReference type="PANTHER" id="PTHR10217:SF435">
    <property type="entry name" value="POTASSIUM VOLTAGE-GATED CHANNEL PROTEIN EAG"/>
    <property type="match status" value="1"/>
</dbReference>
<dbReference type="GO" id="GO:0042391">
    <property type="term" value="P:regulation of membrane potential"/>
    <property type="evidence" value="ECO:0007669"/>
    <property type="project" value="TreeGrafter"/>
</dbReference>
<name>A0AAD5LFR2_PYTIN</name>
<feature type="domain" description="Cyclic nucleotide-binding" evidence="3">
    <location>
        <begin position="602"/>
        <end position="704"/>
    </location>
</feature>
<keyword evidence="5" id="KW-1185">Reference proteome</keyword>
<dbReference type="SMART" id="SM00100">
    <property type="entry name" value="cNMP"/>
    <property type="match status" value="1"/>
</dbReference>
<organism evidence="4 5">
    <name type="scientific">Pythium insidiosum</name>
    <name type="common">Pythiosis disease agent</name>
    <dbReference type="NCBI Taxonomy" id="114742"/>
    <lineage>
        <taxon>Eukaryota</taxon>
        <taxon>Sar</taxon>
        <taxon>Stramenopiles</taxon>
        <taxon>Oomycota</taxon>
        <taxon>Peronosporomycetes</taxon>
        <taxon>Pythiales</taxon>
        <taxon>Pythiaceae</taxon>
        <taxon>Pythium</taxon>
    </lineage>
</organism>
<protein>
    <recommendedName>
        <fullName evidence="3">Cyclic nucleotide-binding domain-containing protein</fullName>
    </recommendedName>
</protein>
<dbReference type="Proteomes" id="UP001209570">
    <property type="component" value="Unassembled WGS sequence"/>
</dbReference>
<dbReference type="Gene3D" id="2.60.120.10">
    <property type="entry name" value="Jelly Rolls"/>
    <property type="match status" value="1"/>
</dbReference>
<feature type="compositionally biased region" description="Low complexity" evidence="1">
    <location>
        <begin position="1"/>
        <end position="13"/>
    </location>
</feature>
<evidence type="ECO:0000259" key="3">
    <source>
        <dbReference type="PROSITE" id="PS50042"/>
    </source>
</evidence>
<feature type="transmembrane region" description="Helical" evidence="2">
    <location>
        <begin position="426"/>
        <end position="449"/>
    </location>
</feature>
<dbReference type="PROSITE" id="PS50042">
    <property type="entry name" value="CNMP_BINDING_3"/>
    <property type="match status" value="1"/>
</dbReference>
<feature type="region of interest" description="Disordered" evidence="1">
    <location>
        <begin position="1"/>
        <end position="55"/>
    </location>
</feature>
<dbReference type="PANTHER" id="PTHR10217">
    <property type="entry name" value="VOLTAGE AND LIGAND GATED POTASSIUM CHANNEL"/>
    <property type="match status" value="1"/>
</dbReference>
<dbReference type="InterPro" id="IPR018490">
    <property type="entry name" value="cNMP-bd_dom_sf"/>
</dbReference>
<dbReference type="GO" id="GO:0005249">
    <property type="term" value="F:voltage-gated potassium channel activity"/>
    <property type="evidence" value="ECO:0007669"/>
    <property type="project" value="TreeGrafter"/>
</dbReference>
<comment type="caution">
    <text evidence="4">The sequence shown here is derived from an EMBL/GenBank/DDBJ whole genome shotgun (WGS) entry which is preliminary data.</text>
</comment>
<dbReference type="EMBL" id="JAKCXM010000274">
    <property type="protein sequence ID" value="KAJ0396920.1"/>
    <property type="molecule type" value="Genomic_DNA"/>
</dbReference>
<keyword evidence="2" id="KW-1133">Transmembrane helix</keyword>
<accession>A0AAD5LFR2</accession>
<feature type="region of interest" description="Disordered" evidence="1">
    <location>
        <begin position="108"/>
        <end position="182"/>
    </location>
</feature>
<evidence type="ECO:0000313" key="5">
    <source>
        <dbReference type="Proteomes" id="UP001209570"/>
    </source>
</evidence>
<dbReference type="GO" id="GO:0005886">
    <property type="term" value="C:plasma membrane"/>
    <property type="evidence" value="ECO:0007669"/>
    <property type="project" value="TreeGrafter"/>
</dbReference>
<keyword evidence="2" id="KW-0812">Transmembrane</keyword>
<dbReference type="InterPro" id="IPR014710">
    <property type="entry name" value="RmlC-like_jellyroll"/>
</dbReference>
<evidence type="ECO:0000256" key="1">
    <source>
        <dbReference type="SAM" id="MobiDB-lite"/>
    </source>
</evidence>
<proteinExistence type="predicted"/>
<reference evidence="4" key="1">
    <citation type="submission" date="2021-12" db="EMBL/GenBank/DDBJ databases">
        <title>Prjna785345.</title>
        <authorList>
            <person name="Rujirawat T."/>
            <person name="Krajaejun T."/>
        </authorList>
    </citation>
    <scope>NUCLEOTIDE SEQUENCE</scope>
    <source>
        <strain evidence="4">Pi057C3</strain>
    </source>
</reference>
<feature type="transmembrane region" description="Helical" evidence="2">
    <location>
        <begin position="298"/>
        <end position="317"/>
    </location>
</feature>
<feature type="transmembrane region" description="Helical" evidence="2">
    <location>
        <begin position="500"/>
        <end position="522"/>
    </location>
</feature>
<dbReference type="CDD" id="cd00038">
    <property type="entry name" value="CAP_ED"/>
    <property type="match status" value="1"/>
</dbReference>
<dbReference type="InterPro" id="IPR000595">
    <property type="entry name" value="cNMP-bd_dom"/>
</dbReference>
<keyword evidence="2" id="KW-0472">Membrane</keyword>
<feature type="transmembrane region" description="Helical" evidence="2">
    <location>
        <begin position="329"/>
        <end position="352"/>
    </location>
</feature>
<dbReference type="SUPFAM" id="SSF81324">
    <property type="entry name" value="Voltage-gated potassium channels"/>
    <property type="match status" value="1"/>
</dbReference>
<evidence type="ECO:0000256" key="2">
    <source>
        <dbReference type="SAM" id="Phobius"/>
    </source>
</evidence>